<dbReference type="InterPro" id="IPR016181">
    <property type="entry name" value="Acyl_CoA_acyltransferase"/>
</dbReference>
<dbReference type="PROSITE" id="PS51186">
    <property type="entry name" value="GNAT"/>
    <property type="match status" value="1"/>
</dbReference>
<dbReference type="Pfam" id="PF00583">
    <property type="entry name" value="Acetyltransf_1"/>
    <property type="match status" value="1"/>
</dbReference>
<evidence type="ECO:0000313" key="5">
    <source>
        <dbReference type="Proteomes" id="UP000509750"/>
    </source>
</evidence>
<name>A0A7D5KLW1_9EURY</name>
<dbReference type="RefSeq" id="WP_179168757.1">
    <property type="nucleotide sequence ID" value="NZ_CP058529.1"/>
</dbReference>
<evidence type="ECO:0000259" key="3">
    <source>
        <dbReference type="PROSITE" id="PS51186"/>
    </source>
</evidence>
<dbReference type="Proteomes" id="UP000509750">
    <property type="component" value="Chromosome"/>
</dbReference>
<keyword evidence="2" id="KW-0012">Acyltransferase</keyword>
<gene>
    <name evidence="4" type="ORF">HUG10_06340</name>
</gene>
<feature type="domain" description="N-acetyltransferase" evidence="3">
    <location>
        <begin position="4"/>
        <end position="139"/>
    </location>
</feature>
<dbReference type="GeneID" id="56028435"/>
<dbReference type="PANTHER" id="PTHR43877">
    <property type="entry name" value="AMINOALKYLPHOSPHONATE N-ACETYLTRANSFERASE-RELATED-RELATED"/>
    <property type="match status" value="1"/>
</dbReference>
<dbReference type="EMBL" id="CP058529">
    <property type="protein sequence ID" value="QLG27182.1"/>
    <property type="molecule type" value="Genomic_DNA"/>
</dbReference>
<proteinExistence type="predicted"/>
<dbReference type="PANTHER" id="PTHR43877:SF2">
    <property type="entry name" value="AMINOALKYLPHOSPHONATE N-ACETYLTRANSFERASE-RELATED"/>
    <property type="match status" value="1"/>
</dbReference>
<dbReference type="KEGG" id="halg:HUG10_06340"/>
<dbReference type="GO" id="GO:0016747">
    <property type="term" value="F:acyltransferase activity, transferring groups other than amino-acyl groups"/>
    <property type="evidence" value="ECO:0007669"/>
    <property type="project" value="InterPro"/>
</dbReference>
<protein>
    <submittedName>
        <fullName evidence="4">GNAT family N-acetyltransferase</fullName>
    </submittedName>
</protein>
<keyword evidence="1 4" id="KW-0808">Transferase</keyword>
<dbReference type="AlphaFoldDB" id="A0A7D5KLW1"/>
<evidence type="ECO:0000256" key="2">
    <source>
        <dbReference type="ARBA" id="ARBA00023315"/>
    </source>
</evidence>
<dbReference type="SUPFAM" id="SSF55729">
    <property type="entry name" value="Acyl-CoA N-acyltransferases (Nat)"/>
    <property type="match status" value="1"/>
</dbReference>
<reference evidence="4 5" key="1">
    <citation type="submission" date="2020-07" db="EMBL/GenBank/DDBJ databases">
        <title>Gai3-2, isolated from salt lake.</title>
        <authorList>
            <person name="Cui H."/>
            <person name="Shi X."/>
        </authorList>
    </citation>
    <scope>NUCLEOTIDE SEQUENCE [LARGE SCALE GENOMIC DNA]</scope>
    <source>
        <strain evidence="4 5">Gai3-2</strain>
    </source>
</reference>
<dbReference type="InterPro" id="IPR050832">
    <property type="entry name" value="Bact_Acetyltransf"/>
</dbReference>
<accession>A0A7D5KLW1</accession>
<dbReference type="CDD" id="cd04301">
    <property type="entry name" value="NAT_SF"/>
    <property type="match status" value="1"/>
</dbReference>
<keyword evidence="5" id="KW-1185">Reference proteome</keyword>
<organism evidence="4 5">
    <name type="scientific">Halorarum halophilum</name>
    <dbReference type="NCBI Taxonomy" id="2743090"/>
    <lineage>
        <taxon>Archaea</taxon>
        <taxon>Methanobacteriati</taxon>
        <taxon>Methanobacteriota</taxon>
        <taxon>Stenosarchaea group</taxon>
        <taxon>Halobacteria</taxon>
        <taxon>Halobacteriales</taxon>
        <taxon>Haloferacaceae</taxon>
        <taxon>Halorarum</taxon>
    </lineage>
</organism>
<sequence>MDATRIEEVTTDEGWDCAVPILRELWSDVDEPFVRSWREEDDYRLFGRYEGGELVGVVGVSTQRVLHHARHAWIHDIVVTGSRRGEGHGAALLSFVESWARERDCEYVALANRLGNEGALDFYEAEGLEPWGYVVETEL</sequence>
<dbReference type="OrthoDB" id="125295at2157"/>
<dbReference type="Gene3D" id="3.40.630.30">
    <property type="match status" value="1"/>
</dbReference>
<evidence type="ECO:0000313" key="4">
    <source>
        <dbReference type="EMBL" id="QLG27182.1"/>
    </source>
</evidence>
<evidence type="ECO:0000256" key="1">
    <source>
        <dbReference type="ARBA" id="ARBA00022679"/>
    </source>
</evidence>
<dbReference type="InterPro" id="IPR000182">
    <property type="entry name" value="GNAT_dom"/>
</dbReference>